<dbReference type="Pfam" id="PF13639">
    <property type="entry name" value="zf-RING_2"/>
    <property type="match status" value="1"/>
</dbReference>
<dbReference type="GO" id="GO:0005634">
    <property type="term" value="C:nucleus"/>
    <property type="evidence" value="ECO:0007669"/>
    <property type="project" value="TreeGrafter"/>
</dbReference>
<evidence type="ECO:0000259" key="6">
    <source>
        <dbReference type="PROSITE" id="PS50089"/>
    </source>
</evidence>
<evidence type="ECO:0000256" key="2">
    <source>
        <dbReference type="ARBA" id="ARBA00022771"/>
    </source>
</evidence>
<organism evidence="7">
    <name type="scientific">Davidia involucrata</name>
    <name type="common">Dove tree</name>
    <dbReference type="NCBI Taxonomy" id="16924"/>
    <lineage>
        <taxon>Eukaryota</taxon>
        <taxon>Viridiplantae</taxon>
        <taxon>Streptophyta</taxon>
        <taxon>Embryophyta</taxon>
        <taxon>Tracheophyta</taxon>
        <taxon>Spermatophyta</taxon>
        <taxon>Magnoliopsida</taxon>
        <taxon>eudicotyledons</taxon>
        <taxon>Gunneridae</taxon>
        <taxon>Pentapetalae</taxon>
        <taxon>asterids</taxon>
        <taxon>Cornales</taxon>
        <taxon>Nyssaceae</taxon>
        <taxon>Davidia</taxon>
    </lineage>
</organism>
<dbReference type="GO" id="GO:0008270">
    <property type="term" value="F:zinc ion binding"/>
    <property type="evidence" value="ECO:0007669"/>
    <property type="project" value="UniProtKB-KW"/>
</dbReference>
<dbReference type="PROSITE" id="PS50089">
    <property type="entry name" value="ZF_RING_2"/>
    <property type="match status" value="1"/>
</dbReference>
<feature type="compositionally biased region" description="Basic residues" evidence="5">
    <location>
        <begin position="35"/>
        <end position="46"/>
    </location>
</feature>
<keyword evidence="1" id="KW-0479">Metal-binding</keyword>
<dbReference type="EC" id="2.3.2.27" evidence="7"/>
<evidence type="ECO:0000256" key="1">
    <source>
        <dbReference type="ARBA" id="ARBA00022723"/>
    </source>
</evidence>
<proteinExistence type="predicted"/>
<keyword evidence="3" id="KW-0862">Zinc</keyword>
<evidence type="ECO:0000256" key="5">
    <source>
        <dbReference type="SAM" id="MobiDB-lite"/>
    </source>
</evidence>
<evidence type="ECO:0000256" key="4">
    <source>
        <dbReference type="PROSITE-ProRule" id="PRU00175"/>
    </source>
</evidence>
<dbReference type="EMBL" id="GHES01029337">
    <property type="protein sequence ID" value="MPA59896.1"/>
    <property type="molecule type" value="Transcribed_RNA"/>
</dbReference>
<evidence type="ECO:0000313" key="7">
    <source>
        <dbReference type="EMBL" id="MPA59896.1"/>
    </source>
</evidence>
<dbReference type="AlphaFoldDB" id="A0A5B7AVI6"/>
<keyword evidence="7" id="KW-0808">Transferase</keyword>
<sequence>MTTVSEFFCNRRSRLSRNTVKLGFDSSLDRNFHHSHTNRRHHHHHNNNNNIRRDRHDLDGCPLRRSPHLRHPSHPENESVRIDQGSSQSASSSIISTENFSSIQNRLRSSGNDRLPGAALLARERLLERLRGVSLSGNWRSNRASSGIYRDDLTFHNDFRPVNTGDWETEISREWQAGGTYTDSIIQTDRLLVPEGTSKRPPGLTKEALDCLHLEVFSNMENNDEGTISGASWECSICLESFLEGDELVHLPCGHRFHSCCLVPWIQNCGDCPCCRAGIIVTSYGSINRT</sequence>
<dbReference type="GO" id="GO:0061630">
    <property type="term" value="F:ubiquitin protein ligase activity"/>
    <property type="evidence" value="ECO:0007669"/>
    <property type="project" value="UniProtKB-EC"/>
</dbReference>
<feature type="region of interest" description="Disordered" evidence="5">
    <location>
        <begin position="35"/>
        <end position="97"/>
    </location>
</feature>
<accession>A0A5B7AVI6</accession>
<dbReference type="CDD" id="cd16454">
    <property type="entry name" value="RING-H2_PA-TM-RING"/>
    <property type="match status" value="1"/>
</dbReference>
<protein>
    <submittedName>
        <fullName evidence="7">Putative E3 ubiquitin-protein ligase RLIM</fullName>
        <ecNumber evidence="7">2.3.2.27</ecNumber>
    </submittedName>
</protein>
<dbReference type="InterPro" id="IPR051834">
    <property type="entry name" value="RING_finger_E3_ligase"/>
</dbReference>
<reference evidence="7" key="1">
    <citation type="submission" date="2019-08" db="EMBL/GenBank/DDBJ databases">
        <title>Reference gene set and small RNA set construction with multiple tissues from Davidia involucrata Baill.</title>
        <authorList>
            <person name="Yang H."/>
            <person name="Zhou C."/>
            <person name="Li G."/>
            <person name="Wang J."/>
            <person name="Gao P."/>
            <person name="Wang M."/>
            <person name="Wang R."/>
            <person name="Zhao Y."/>
        </authorList>
    </citation>
    <scope>NUCLEOTIDE SEQUENCE</scope>
    <source>
        <tissue evidence="7">Mixed with DoveR01_LX</tissue>
    </source>
</reference>
<dbReference type="InterPro" id="IPR001841">
    <property type="entry name" value="Znf_RING"/>
</dbReference>
<dbReference type="GO" id="GO:0006511">
    <property type="term" value="P:ubiquitin-dependent protein catabolic process"/>
    <property type="evidence" value="ECO:0007669"/>
    <property type="project" value="TreeGrafter"/>
</dbReference>
<dbReference type="InterPro" id="IPR013083">
    <property type="entry name" value="Znf_RING/FYVE/PHD"/>
</dbReference>
<name>A0A5B7AVI6_DAVIN</name>
<gene>
    <name evidence="7" type="ORF">Din_029337</name>
</gene>
<dbReference type="SUPFAM" id="SSF57850">
    <property type="entry name" value="RING/U-box"/>
    <property type="match status" value="1"/>
</dbReference>
<evidence type="ECO:0000256" key="3">
    <source>
        <dbReference type="ARBA" id="ARBA00022833"/>
    </source>
</evidence>
<feature type="compositionally biased region" description="Low complexity" evidence="5">
    <location>
        <begin position="86"/>
        <end position="97"/>
    </location>
</feature>
<dbReference type="SMART" id="SM00184">
    <property type="entry name" value="RING"/>
    <property type="match status" value="1"/>
</dbReference>
<dbReference type="Gene3D" id="3.30.40.10">
    <property type="entry name" value="Zinc/RING finger domain, C3HC4 (zinc finger)"/>
    <property type="match status" value="1"/>
</dbReference>
<keyword evidence="2 4" id="KW-0863">Zinc-finger</keyword>
<keyword evidence="7" id="KW-0012">Acyltransferase</keyword>
<feature type="domain" description="RING-type" evidence="6">
    <location>
        <begin position="235"/>
        <end position="276"/>
    </location>
</feature>
<dbReference type="PANTHER" id="PTHR45931:SF3">
    <property type="entry name" value="RING ZINC FINGER-CONTAINING PROTEIN"/>
    <property type="match status" value="1"/>
</dbReference>
<dbReference type="PANTHER" id="PTHR45931">
    <property type="entry name" value="SI:CH211-59O9.10"/>
    <property type="match status" value="1"/>
</dbReference>